<keyword evidence="4" id="KW-0732">Signal</keyword>
<keyword evidence="9" id="KW-0418">Kinase</keyword>
<keyword evidence="7" id="KW-1015">Disulfide bond</keyword>
<evidence type="ECO:0000259" key="8">
    <source>
        <dbReference type="Pfam" id="PF23577"/>
    </source>
</evidence>
<dbReference type="AlphaFoldDB" id="A0A392PV11"/>
<evidence type="ECO:0000313" key="9">
    <source>
        <dbReference type="EMBL" id="MCI15933.1"/>
    </source>
</evidence>
<feature type="non-terminal residue" evidence="9">
    <location>
        <position position="1"/>
    </location>
</feature>
<keyword evidence="2" id="KW-1003">Cell membrane</keyword>
<keyword evidence="5" id="KW-1133">Transmembrane helix</keyword>
<keyword evidence="3" id="KW-0812">Transmembrane</keyword>
<dbReference type="EMBL" id="LXQA010098656">
    <property type="protein sequence ID" value="MCI15933.1"/>
    <property type="molecule type" value="Genomic_DNA"/>
</dbReference>
<dbReference type="GO" id="GO:0019199">
    <property type="term" value="F:transmembrane receptor protein kinase activity"/>
    <property type="evidence" value="ECO:0007669"/>
    <property type="project" value="InterPro"/>
</dbReference>
<comment type="caution">
    <text evidence="9">The sequence shown here is derived from an EMBL/GenBank/DDBJ whole genome shotgun (WGS) entry which is preliminary data.</text>
</comment>
<organism evidence="9 10">
    <name type="scientific">Trifolium medium</name>
    <dbReference type="NCBI Taxonomy" id="97028"/>
    <lineage>
        <taxon>Eukaryota</taxon>
        <taxon>Viridiplantae</taxon>
        <taxon>Streptophyta</taxon>
        <taxon>Embryophyta</taxon>
        <taxon>Tracheophyta</taxon>
        <taxon>Spermatophyta</taxon>
        <taxon>Magnoliopsida</taxon>
        <taxon>eudicotyledons</taxon>
        <taxon>Gunneridae</taxon>
        <taxon>Pentapetalae</taxon>
        <taxon>rosids</taxon>
        <taxon>fabids</taxon>
        <taxon>Fabales</taxon>
        <taxon>Fabaceae</taxon>
        <taxon>Papilionoideae</taxon>
        <taxon>50 kb inversion clade</taxon>
        <taxon>NPAAA clade</taxon>
        <taxon>Hologalegina</taxon>
        <taxon>IRL clade</taxon>
        <taxon>Trifolieae</taxon>
        <taxon>Trifolium</taxon>
    </lineage>
</organism>
<evidence type="ECO:0000313" key="10">
    <source>
        <dbReference type="Proteomes" id="UP000265520"/>
    </source>
</evidence>
<dbReference type="PANTHER" id="PTHR46204">
    <property type="entry name" value="CHITIN ELICITOR RECEPTOR KINASE 1-RELATED"/>
    <property type="match status" value="1"/>
</dbReference>
<dbReference type="InterPro" id="IPR044812">
    <property type="entry name" value="CERK1/LYK3-like"/>
</dbReference>
<evidence type="ECO:0000256" key="5">
    <source>
        <dbReference type="ARBA" id="ARBA00022989"/>
    </source>
</evidence>
<dbReference type="InterPro" id="IPR057097">
    <property type="entry name" value="LysM_RLK3/10"/>
</dbReference>
<comment type="subcellular location">
    <subcellularLocation>
        <location evidence="1">Cell membrane</location>
        <topology evidence="1">Single-pass membrane protein</topology>
    </subcellularLocation>
</comment>
<sequence>NLTTKERLERDNVYSPDNIPVDGTLNVTANCSCGNREVSKDYGLFITYPLTSKDILESIAKDTKLDTELLHRYNLGVNFSQGSGLVFIPVYFSVMV</sequence>
<accession>A0A392PV11</accession>
<evidence type="ECO:0000256" key="6">
    <source>
        <dbReference type="ARBA" id="ARBA00023136"/>
    </source>
</evidence>
<dbReference type="Pfam" id="PF23577">
    <property type="entry name" value="LysM_RLK"/>
    <property type="match status" value="1"/>
</dbReference>
<dbReference type="Proteomes" id="UP000265520">
    <property type="component" value="Unassembled WGS sequence"/>
</dbReference>
<evidence type="ECO:0000256" key="4">
    <source>
        <dbReference type="ARBA" id="ARBA00022729"/>
    </source>
</evidence>
<keyword evidence="6" id="KW-0472">Membrane</keyword>
<keyword evidence="9" id="KW-0675">Receptor</keyword>
<evidence type="ECO:0000256" key="3">
    <source>
        <dbReference type="ARBA" id="ARBA00022692"/>
    </source>
</evidence>
<evidence type="ECO:0000256" key="1">
    <source>
        <dbReference type="ARBA" id="ARBA00004162"/>
    </source>
</evidence>
<dbReference type="GO" id="GO:0005886">
    <property type="term" value="C:plasma membrane"/>
    <property type="evidence" value="ECO:0007669"/>
    <property type="project" value="UniProtKB-SubCell"/>
</dbReference>
<dbReference type="GO" id="GO:0045087">
    <property type="term" value="P:innate immune response"/>
    <property type="evidence" value="ECO:0007669"/>
    <property type="project" value="InterPro"/>
</dbReference>
<reference evidence="9 10" key="1">
    <citation type="journal article" date="2018" name="Front. Plant Sci.">
        <title>Red Clover (Trifolium pratense) and Zigzag Clover (T. medium) - A Picture of Genomic Similarities and Differences.</title>
        <authorList>
            <person name="Dluhosova J."/>
            <person name="Istvanek J."/>
            <person name="Nedelnik J."/>
            <person name="Repkova J."/>
        </authorList>
    </citation>
    <scope>NUCLEOTIDE SEQUENCE [LARGE SCALE GENOMIC DNA]</scope>
    <source>
        <strain evidence="10">cv. 10/8</strain>
        <tissue evidence="9">Leaf</tissue>
    </source>
</reference>
<protein>
    <submittedName>
        <fullName evidence="9">Receptor-like protein kinase</fullName>
    </submittedName>
</protein>
<feature type="domain" description="LYK3/RLK10-like LysM" evidence="8">
    <location>
        <begin position="46"/>
        <end position="89"/>
    </location>
</feature>
<proteinExistence type="predicted"/>
<keyword evidence="9" id="KW-0808">Transferase</keyword>
<keyword evidence="10" id="KW-1185">Reference proteome</keyword>
<evidence type="ECO:0000256" key="7">
    <source>
        <dbReference type="ARBA" id="ARBA00023157"/>
    </source>
</evidence>
<evidence type="ECO:0000256" key="2">
    <source>
        <dbReference type="ARBA" id="ARBA00022475"/>
    </source>
</evidence>
<name>A0A392PV11_9FABA</name>
<dbReference type="PANTHER" id="PTHR46204:SF15">
    <property type="entry name" value="LYSM DOMAIN RECEPTOR-LIKE KINASE 3"/>
    <property type="match status" value="1"/>
</dbReference>